<organism evidence="4 5">
    <name type="scientific">Plastorhodobacter daqingensis</name>
    <dbReference type="NCBI Taxonomy" id="1387281"/>
    <lineage>
        <taxon>Bacteria</taxon>
        <taxon>Pseudomonadati</taxon>
        <taxon>Pseudomonadota</taxon>
        <taxon>Alphaproteobacteria</taxon>
        <taxon>Rhodobacterales</taxon>
        <taxon>Paracoccaceae</taxon>
        <taxon>Plastorhodobacter</taxon>
    </lineage>
</organism>
<reference evidence="5" key="1">
    <citation type="journal article" date="2019" name="Int. J. Syst. Evol. Microbiol.">
        <title>The Global Catalogue of Microorganisms (GCM) 10K type strain sequencing project: providing services to taxonomists for standard genome sequencing and annotation.</title>
        <authorList>
            <consortium name="The Broad Institute Genomics Platform"/>
            <consortium name="The Broad Institute Genome Sequencing Center for Infectious Disease"/>
            <person name="Wu L."/>
            <person name="Ma J."/>
        </authorList>
    </citation>
    <scope>NUCLEOTIDE SEQUENCE [LARGE SCALE GENOMIC DNA]</scope>
    <source>
        <strain evidence="5">CGMCC 1.12750</strain>
    </source>
</reference>
<dbReference type="InterPro" id="IPR029063">
    <property type="entry name" value="SAM-dependent_MTases_sf"/>
</dbReference>
<protein>
    <submittedName>
        <fullName evidence="4">tRNA1(Val) (Adenine(37)-N6)-methyltransferase</fullName>
        <ecNumber evidence="4">2.1.1.223</ecNumber>
    </submittedName>
</protein>
<evidence type="ECO:0000256" key="2">
    <source>
        <dbReference type="ARBA" id="ARBA00022691"/>
    </source>
</evidence>
<name>A0ABW2UHY4_9RHOB</name>
<accession>A0ABW2UHY4</accession>
<dbReference type="SUPFAM" id="SSF53335">
    <property type="entry name" value="S-adenosyl-L-methionine-dependent methyltransferases"/>
    <property type="match status" value="1"/>
</dbReference>
<dbReference type="PROSITE" id="PS00092">
    <property type="entry name" value="N6_MTASE"/>
    <property type="match status" value="1"/>
</dbReference>
<gene>
    <name evidence="4" type="ORF">ACFQXB_01845</name>
</gene>
<dbReference type="EMBL" id="JBHTFQ010000001">
    <property type="protein sequence ID" value="MFC7702933.1"/>
    <property type="molecule type" value="Genomic_DNA"/>
</dbReference>
<dbReference type="InterPro" id="IPR050210">
    <property type="entry name" value="tRNA_Adenine-N(6)_MTase"/>
</dbReference>
<sequence>MTSSPPEELFPSEDLTLDAFLGGRVRAFQPRRGYRAAMDPVLLAAAVPARPGQELLELGCGAGVASLCLASRVPGLSLTGVERQPAYADLARRNAAENGAPLTVVCADLQMLPSDLRDRSFDHVLANPPYYPAAAGTPARDAGREAALREETPLKLWTSCALRRLRPRGWLTMIQAADRLSDLLVALDGAGSVTVLPIAPRLGRAAGRVIVQVRKQGRSPLRLLAPLVLHRGSRHEGDGEAHSPAAQAILREGAPLDLQVRAETRP</sequence>
<dbReference type="PANTHER" id="PTHR47739">
    <property type="entry name" value="TRNA1(VAL) (ADENINE(37)-N6)-METHYLTRANSFERASE"/>
    <property type="match status" value="1"/>
</dbReference>
<dbReference type="GO" id="GO:0032259">
    <property type="term" value="P:methylation"/>
    <property type="evidence" value="ECO:0007669"/>
    <property type="project" value="UniProtKB-KW"/>
</dbReference>
<evidence type="ECO:0000256" key="1">
    <source>
        <dbReference type="ARBA" id="ARBA00022603"/>
    </source>
</evidence>
<evidence type="ECO:0000313" key="4">
    <source>
        <dbReference type="EMBL" id="MFC7702933.1"/>
    </source>
</evidence>
<keyword evidence="5" id="KW-1185">Reference proteome</keyword>
<dbReference type="EC" id="2.1.1.223" evidence="4"/>
<keyword evidence="1 4" id="KW-0489">Methyltransferase</keyword>
<evidence type="ECO:0000259" key="3">
    <source>
        <dbReference type="Pfam" id="PF05175"/>
    </source>
</evidence>
<dbReference type="PANTHER" id="PTHR47739:SF1">
    <property type="entry name" value="TRNA1(VAL) (ADENINE(37)-N6)-METHYLTRANSFERASE"/>
    <property type="match status" value="1"/>
</dbReference>
<dbReference type="Proteomes" id="UP001596516">
    <property type="component" value="Unassembled WGS sequence"/>
</dbReference>
<proteinExistence type="predicted"/>
<keyword evidence="2" id="KW-0949">S-adenosyl-L-methionine</keyword>
<dbReference type="GO" id="GO:0008168">
    <property type="term" value="F:methyltransferase activity"/>
    <property type="evidence" value="ECO:0007669"/>
    <property type="project" value="UniProtKB-KW"/>
</dbReference>
<evidence type="ECO:0000313" key="5">
    <source>
        <dbReference type="Proteomes" id="UP001596516"/>
    </source>
</evidence>
<dbReference type="Gene3D" id="3.40.50.150">
    <property type="entry name" value="Vaccinia Virus protein VP39"/>
    <property type="match status" value="1"/>
</dbReference>
<feature type="domain" description="Methyltransferase small" evidence="3">
    <location>
        <begin position="42"/>
        <end position="131"/>
    </location>
</feature>
<dbReference type="Pfam" id="PF05175">
    <property type="entry name" value="MTS"/>
    <property type="match status" value="1"/>
</dbReference>
<dbReference type="RefSeq" id="WP_377398208.1">
    <property type="nucleotide sequence ID" value="NZ_JBHTFQ010000001.1"/>
</dbReference>
<dbReference type="InterPro" id="IPR007848">
    <property type="entry name" value="Small_mtfrase_dom"/>
</dbReference>
<dbReference type="CDD" id="cd02440">
    <property type="entry name" value="AdoMet_MTases"/>
    <property type="match status" value="1"/>
</dbReference>
<dbReference type="InterPro" id="IPR002052">
    <property type="entry name" value="DNA_methylase_N6_adenine_CS"/>
</dbReference>
<comment type="caution">
    <text evidence="4">The sequence shown here is derived from an EMBL/GenBank/DDBJ whole genome shotgun (WGS) entry which is preliminary data.</text>
</comment>
<keyword evidence="4" id="KW-0808">Transferase</keyword>